<reference evidence="1" key="1">
    <citation type="submission" date="2015-04" db="EMBL/GenBank/DDBJ databases">
        <title>The genome sequence of the plant pathogenic Rhizarian Plasmodiophora brassicae reveals insights in its biotrophic life cycle and the origin of chitin synthesis.</title>
        <authorList>
            <person name="Schwelm A."/>
            <person name="Fogelqvist J."/>
            <person name="Knaust A."/>
            <person name="Julke S."/>
            <person name="Lilja T."/>
            <person name="Dhandapani V."/>
            <person name="Bonilla-Rosso G."/>
            <person name="Karlsson M."/>
            <person name="Shevchenko A."/>
            <person name="Choi S.R."/>
            <person name="Kim H.G."/>
            <person name="Park J.Y."/>
            <person name="Lim Y.P."/>
            <person name="Ludwig-Muller J."/>
            <person name="Dixelius C."/>
        </authorList>
    </citation>
    <scope>NUCLEOTIDE SEQUENCE</scope>
    <source>
        <tissue evidence="1">Potato root galls</tissue>
    </source>
</reference>
<feature type="non-terminal residue" evidence="1">
    <location>
        <position position="1"/>
    </location>
</feature>
<dbReference type="AlphaFoldDB" id="A0A0H5QL94"/>
<protein>
    <submittedName>
        <fullName evidence="1">Uncharacterized protein</fullName>
    </submittedName>
</protein>
<sequence>PMGVLRQPFFALQETIQYADGDSSARSNPMEKFNLSVMSRAKCRRRDYIEPWIIAVVGLHAVLSIMNPQFARFRVSFNELDGFSSIKSLDIAGRTAVTFILRFTPVQ</sequence>
<evidence type="ECO:0000313" key="1">
    <source>
        <dbReference type="EMBL" id="CRZ02895.1"/>
    </source>
</evidence>
<organism evidence="1">
    <name type="scientific">Spongospora subterranea</name>
    <dbReference type="NCBI Taxonomy" id="70186"/>
    <lineage>
        <taxon>Eukaryota</taxon>
        <taxon>Sar</taxon>
        <taxon>Rhizaria</taxon>
        <taxon>Endomyxa</taxon>
        <taxon>Phytomyxea</taxon>
        <taxon>Plasmodiophorida</taxon>
        <taxon>Plasmodiophoridae</taxon>
        <taxon>Spongospora</taxon>
    </lineage>
</organism>
<dbReference type="EMBL" id="HACM01002453">
    <property type="protein sequence ID" value="CRZ02895.1"/>
    <property type="molecule type" value="Transcribed_RNA"/>
</dbReference>
<name>A0A0H5QL94_9EUKA</name>
<proteinExistence type="predicted"/>
<feature type="non-terminal residue" evidence="1">
    <location>
        <position position="107"/>
    </location>
</feature>
<accession>A0A0H5QL94</accession>